<sequence>MFGPRNRRRMVPMLATVVVASIVLSGCLSPGGGAVSEDGKVTLRLATTQTRDSPENIGLWRMIERLERDAPWITIDYVGGPETIEPNDAAENVQSGALDMASVSSAYYTQILPEAEVFDLTPNDPAVDRESGALELINSWHEEVGLHVLGVTIAEMAYMLHFGSRWSEIDITEPDLTGWLMRGGPTQQPMLEALGAEVVNMPVGEIYTAMERGTIDGFAAGNSGMYDLGIAEPIKASYMAPYLTIRYPLLMNLQTWLTLDERTREALSTAMAELERSLPDIYRPVIEGEYQRWAEDGKELLEPTEGDVDRFQARARDIGWELLVARTPRAAEVRELYEVR</sequence>
<dbReference type="EMBL" id="SLXQ01000005">
    <property type="protein sequence ID" value="TCP53071.1"/>
    <property type="molecule type" value="Genomic_DNA"/>
</dbReference>
<dbReference type="PANTHER" id="PTHR33376">
    <property type="match status" value="1"/>
</dbReference>
<comment type="caution">
    <text evidence="2">The sequence shown here is derived from an EMBL/GenBank/DDBJ whole genome shotgun (WGS) entry which is preliminary data.</text>
</comment>
<dbReference type="InterPro" id="IPR018389">
    <property type="entry name" value="DctP_fam"/>
</dbReference>
<keyword evidence="1" id="KW-0732">Signal</keyword>
<gene>
    <name evidence="2" type="ORF">EV191_105134</name>
</gene>
<proteinExistence type="predicted"/>
<dbReference type="NCBIfam" id="NF037995">
    <property type="entry name" value="TRAP_S1"/>
    <property type="match status" value="1"/>
</dbReference>
<name>A0A4R2R0V0_9PSEU</name>
<dbReference type="Gene3D" id="3.40.190.170">
    <property type="entry name" value="Bacterial extracellular solute-binding protein, family 7"/>
    <property type="match status" value="1"/>
</dbReference>
<dbReference type="InterPro" id="IPR038404">
    <property type="entry name" value="TRAP_DctP_sf"/>
</dbReference>
<evidence type="ECO:0000313" key="2">
    <source>
        <dbReference type="EMBL" id="TCP53071.1"/>
    </source>
</evidence>
<dbReference type="RefSeq" id="WP_132877519.1">
    <property type="nucleotide sequence ID" value="NZ_SLXQ01000005.1"/>
</dbReference>
<dbReference type="GO" id="GO:0055085">
    <property type="term" value="P:transmembrane transport"/>
    <property type="evidence" value="ECO:0007669"/>
    <property type="project" value="InterPro"/>
</dbReference>
<protein>
    <submittedName>
        <fullName evidence="2">TRAP-type C4-dicarboxylate transport system substrate-binding protein</fullName>
    </submittedName>
</protein>
<dbReference type="Proteomes" id="UP000294911">
    <property type="component" value="Unassembled WGS sequence"/>
</dbReference>
<reference evidence="2 3" key="1">
    <citation type="submission" date="2019-03" db="EMBL/GenBank/DDBJ databases">
        <title>Genomic Encyclopedia of Type Strains, Phase IV (KMG-IV): sequencing the most valuable type-strain genomes for metagenomic binning, comparative biology and taxonomic classification.</title>
        <authorList>
            <person name="Goeker M."/>
        </authorList>
    </citation>
    <scope>NUCLEOTIDE SEQUENCE [LARGE SCALE GENOMIC DNA]</scope>
    <source>
        <strain evidence="2 3">DSM 45765</strain>
    </source>
</reference>
<keyword evidence="3" id="KW-1185">Reference proteome</keyword>
<dbReference type="Pfam" id="PF03480">
    <property type="entry name" value="DctP"/>
    <property type="match status" value="1"/>
</dbReference>
<evidence type="ECO:0000313" key="3">
    <source>
        <dbReference type="Proteomes" id="UP000294911"/>
    </source>
</evidence>
<dbReference type="AlphaFoldDB" id="A0A4R2R0V0"/>
<accession>A0A4R2R0V0</accession>
<dbReference type="OrthoDB" id="9815946at2"/>
<dbReference type="PANTHER" id="PTHR33376:SF5">
    <property type="entry name" value="EXTRACYTOPLASMIC SOLUTE RECEPTOR PROTEIN"/>
    <property type="match status" value="1"/>
</dbReference>
<dbReference type="PROSITE" id="PS51257">
    <property type="entry name" value="PROKAR_LIPOPROTEIN"/>
    <property type="match status" value="1"/>
</dbReference>
<organism evidence="2 3">
    <name type="scientific">Tamaricihabitans halophyticus</name>
    <dbReference type="NCBI Taxonomy" id="1262583"/>
    <lineage>
        <taxon>Bacteria</taxon>
        <taxon>Bacillati</taxon>
        <taxon>Actinomycetota</taxon>
        <taxon>Actinomycetes</taxon>
        <taxon>Pseudonocardiales</taxon>
        <taxon>Pseudonocardiaceae</taxon>
        <taxon>Tamaricihabitans</taxon>
    </lineage>
</organism>
<evidence type="ECO:0000256" key="1">
    <source>
        <dbReference type="ARBA" id="ARBA00022729"/>
    </source>
</evidence>